<evidence type="ECO:0000313" key="4">
    <source>
        <dbReference type="Proteomes" id="UP000284403"/>
    </source>
</evidence>
<feature type="transmembrane region" description="Helical" evidence="1">
    <location>
        <begin position="190"/>
        <end position="217"/>
    </location>
</feature>
<keyword evidence="1" id="KW-1133">Transmembrane helix</keyword>
<evidence type="ECO:0000256" key="2">
    <source>
        <dbReference type="SAM" id="SignalP"/>
    </source>
</evidence>
<keyword evidence="1" id="KW-0812">Transmembrane</keyword>
<feature type="signal peptide" evidence="2">
    <location>
        <begin position="1"/>
        <end position="21"/>
    </location>
</feature>
<feature type="chain" id="PRO_5018748579" evidence="2">
    <location>
        <begin position="22"/>
        <end position="242"/>
    </location>
</feature>
<evidence type="ECO:0000313" key="3">
    <source>
        <dbReference type="EMBL" id="RNF06710.1"/>
    </source>
</evidence>
<dbReference type="AlphaFoldDB" id="A0A3S5IRH2"/>
<protein>
    <submittedName>
        <fullName evidence="3">Uncharacterized protein</fullName>
    </submittedName>
</protein>
<dbReference type="OrthoDB" id="261310at2759"/>
<dbReference type="GeneID" id="40321120"/>
<name>A0A3S5IRH2_9TRYP</name>
<accession>A0A3S5IRH2</accession>
<keyword evidence="1" id="KW-0472">Membrane</keyword>
<keyword evidence="2" id="KW-0732">Signal</keyword>
<reference evidence="3 4" key="1">
    <citation type="journal article" date="2018" name="BMC Genomics">
        <title>Genomic comparison of Trypanosoma conorhini and Trypanosoma rangeli to Trypanosoma cruzi strains of high and low virulence.</title>
        <authorList>
            <person name="Bradwell K.R."/>
            <person name="Koparde V.N."/>
            <person name="Matveyev A.V."/>
            <person name="Serrano M.G."/>
            <person name="Alves J.M."/>
            <person name="Parikh H."/>
            <person name="Huang B."/>
            <person name="Lee V."/>
            <person name="Espinosa-Alvarez O."/>
            <person name="Ortiz P.A."/>
            <person name="Costa-Martins A.G."/>
            <person name="Teixeira M.M."/>
            <person name="Buck G.A."/>
        </authorList>
    </citation>
    <scope>NUCLEOTIDE SEQUENCE [LARGE SCALE GENOMIC DNA]</scope>
    <source>
        <strain evidence="3 4">025E</strain>
    </source>
</reference>
<proteinExistence type="predicted"/>
<comment type="caution">
    <text evidence="3">The sequence shown here is derived from an EMBL/GenBank/DDBJ whole genome shotgun (WGS) entry which is preliminary data.</text>
</comment>
<dbReference type="Proteomes" id="UP000284403">
    <property type="component" value="Unassembled WGS sequence"/>
</dbReference>
<dbReference type="EMBL" id="MKKU01000588">
    <property type="protein sequence ID" value="RNF06710.1"/>
    <property type="molecule type" value="Genomic_DNA"/>
</dbReference>
<organism evidence="3 4">
    <name type="scientific">Trypanosoma conorhini</name>
    <dbReference type="NCBI Taxonomy" id="83891"/>
    <lineage>
        <taxon>Eukaryota</taxon>
        <taxon>Discoba</taxon>
        <taxon>Euglenozoa</taxon>
        <taxon>Kinetoplastea</taxon>
        <taxon>Metakinetoplastina</taxon>
        <taxon>Trypanosomatida</taxon>
        <taxon>Trypanosomatidae</taxon>
        <taxon>Trypanosoma</taxon>
    </lineage>
</organism>
<sequence>MWLSLALLHALLLSCATQASAHYAYDGGYDVLRVGEVRYNDTVTFPASAVTEVRRRYVLTGLERGRRYVIHLSYLGSPSMEYRLHVGLLQRSVIEAATREEAAPAAPGRLKLADVAMLQVRTHADNLRFDYIDGDGDVDNADTAAGDLVPVLEVRGKRTAFPAQPGRWRTFSYNLRVEAMGTTTGLSRLVVWHVVLVLTSVVVVVLLVPKLLAAIAGDAPVQTRRRRDFLLFFLNKNDEVRQ</sequence>
<evidence type="ECO:0000256" key="1">
    <source>
        <dbReference type="SAM" id="Phobius"/>
    </source>
</evidence>
<gene>
    <name evidence="3" type="ORF">Tco025E_07509</name>
</gene>
<dbReference type="RefSeq" id="XP_029225515.1">
    <property type="nucleotide sequence ID" value="XM_029374374.1"/>
</dbReference>
<keyword evidence="4" id="KW-1185">Reference proteome</keyword>